<name>A0A0A9A611_ARUDO</name>
<evidence type="ECO:0000313" key="1">
    <source>
        <dbReference type="EMBL" id="JAD46526.1"/>
    </source>
</evidence>
<dbReference type="AlphaFoldDB" id="A0A0A9A611"/>
<protein>
    <submittedName>
        <fullName evidence="1">Uncharacterized protein</fullName>
    </submittedName>
</protein>
<accession>A0A0A9A611</accession>
<organism evidence="1">
    <name type="scientific">Arundo donax</name>
    <name type="common">Giant reed</name>
    <name type="synonym">Donax arundinaceus</name>
    <dbReference type="NCBI Taxonomy" id="35708"/>
    <lineage>
        <taxon>Eukaryota</taxon>
        <taxon>Viridiplantae</taxon>
        <taxon>Streptophyta</taxon>
        <taxon>Embryophyta</taxon>
        <taxon>Tracheophyta</taxon>
        <taxon>Spermatophyta</taxon>
        <taxon>Magnoliopsida</taxon>
        <taxon>Liliopsida</taxon>
        <taxon>Poales</taxon>
        <taxon>Poaceae</taxon>
        <taxon>PACMAD clade</taxon>
        <taxon>Arundinoideae</taxon>
        <taxon>Arundineae</taxon>
        <taxon>Arundo</taxon>
    </lineage>
</organism>
<reference evidence="1" key="2">
    <citation type="journal article" date="2015" name="Data Brief">
        <title>Shoot transcriptome of the giant reed, Arundo donax.</title>
        <authorList>
            <person name="Barrero R.A."/>
            <person name="Guerrero F.D."/>
            <person name="Moolhuijzen P."/>
            <person name="Goolsby J.A."/>
            <person name="Tidwell J."/>
            <person name="Bellgard S.E."/>
            <person name="Bellgard M.I."/>
        </authorList>
    </citation>
    <scope>NUCLEOTIDE SEQUENCE</scope>
    <source>
        <tissue evidence="1">Shoot tissue taken approximately 20 cm above the soil surface</tissue>
    </source>
</reference>
<proteinExistence type="predicted"/>
<dbReference type="EMBL" id="GBRH01251369">
    <property type="protein sequence ID" value="JAD46526.1"/>
    <property type="molecule type" value="Transcribed_RNA"/>
</dbReference>
<sequence length="70" mass="8061">MYIEQQHIMQALTLVLTVIKTSESITTSIPSCDYWRTATESHFRWQTRPLGEEMEGSVVVDDVFDILGQQ</sequence>
<reference evidence="1" key="1">
    <citation type="submission" date="2014-09" db="EMBL/GenBank/DDBJ databases">
        <authorList>
            <person name="Magalhaes I.L.F."/>
            <person name="Oliveira U."/>
            <person name="Santos F.R."/>
            <person name="Vidigal T.H.D.A."/>
            <person name="Brescovit A.D."/>
            <person name="Santos A.J."/>
        </authorList>
    </citation>
    <scope>NUCLEOTIDE SEQUENCE</scope>
    <source>
        <tissue evidence="1">Shoot tissue taken approximately 20 cm above the soil surface</tissue>
    </source>
</reference>